<dbReference type="PANTHER" id="PTHR21503">
    <property type="entry name" value="F-BOX-CONTAINING HYPOTHETICAL PROTEIN C.ELEGANS"/>
    <property type="match status" value="1"/>
</dbReference>
<dbReference type="WBParaSite" id="Csp11.Scaffold630.g19359.t1">
    <property type="protein sequence ID" value="Csp11.Scaffold630.g19359.t1"/>
    <property type="gene ID" value="Csp11.Scaffold630.g19359"/>
</dbReference>
<protein>
    <submittedName>
        <fullName evidence="3">F-box domain-containing protein</fullName>
    </submittedName>
</protein>
<name>A0A1I7UU34_9PELO</name>
<organism evidence="2 3">
    <name type="scientific">Caenorhabditis tropicalis</name>
    <dbReference type="NCBI Taxonomy" id="1561998"/>
    <lineage>
        <taxon>Eukaryota</taxon>
        <taxon>Metazoa</taxon>
        <taxon>Ecdysozoa</taxon>
        <taxon>Nematoda</taxon>
        <taxon>Chromadorea</taxon>
        <taxon>Rhabditida</taxon>
        <taxon>Rhabditina</taxon>
        <taxon>Rhabditomorpha</taxon>
        <taxon>Rhabditoidea</taxon>
        <taxon>Rhabditidae</taxon>
        <taxon>Peloderinae</taxon>
        <taxon>Caenorhabditis</taxon>
    </lineage>
</organism>
<accession>A0A1I7UU34</accession>
<dbReference type="AlphaFoldDB" id="A0A1I7UU34"/>
<feature type="domain" description="F-box" evidence="1">
    <location>
        <begin position="3"/>
        <end position="50"/>
    </location>
</feature>
<dbReference type="InterPro" id="IPR001810">
    <property type="entry name" value="F-box_dom"/>
</dbReference>
<dbReference type="Pfam" id="PF00646">
    <property type="entry name" value="F-box"/>
    <property type="match status" value="1"/>
</dbReference>
<proteinExistence type="predicted"/>
<dbReference type="Proteomes" id="UP000095282">
    <property type="component" value="Unplaced"/>
</dbReference>
<dbReference type="Pfam" id="PF07735">
    <property type="entry name" value="FBA_2"/>
    <property type="match status" value="1"/>
</dbReference>
<dbReference type="eggNOG" id="ENOG502TKJH">
    <property type="taxonomic scope" value="Eukaryota"/>
</dbReference>
<sequence length="301" mass="34802">MTPFPLLQLPLVAMEHVLCMMSPIELIDVSLTSSRAKRCVKSFSKTKKKFSVSFSNYWSSVSFRRDQMIWTYIIHIDQDDANMCANILKDLENSEIIIKVSEEPLKDIMKWYDYAREVLNCKIYCLALELDHPSSENRRIIDWIAAQTKTVEWLDLSSADEESGDDVKYLMERINVSKHFNFCNAQFIDYKQLLRLKSPVIVLRDSILTSQEINRFLRSWMSCETHLDLEALQINILGPNAMNAFYDYHMISQVENEIFTMKRCDGKKQASVTVVQFIDSFSGVDCQEIDGITVENIPSSG</sequence>
<dbReference type="PROSITE" id="PS50181">
    <property type="entry name" value="FBOX"/>
    <property type="match status" value="1"/>
</dbReference>
<keyword evidence="2" id="KW-1185">Reference proteome</keyword>
<evidence type="ECO:0000259" key="1">
    <source>
        <dbReference type="PROSITE" id="PS50181"/>
    </source>
</evidence>
<reference evidence="3" key="1">
    <citation type="submission" date="2016-11" db="UniProtKB">
        <authorList>
            <consortium name="WormBaseParasite"/>
        </authorList>
    </citation>
    <scope>IDENTIFICATION</scope>
</reference>
<evidence type="ECO:0000313" key="3">
    <source>
        <dbReference type="WBParaSite" id="Csp11.Scaffold630.g19359.t1"/>
    </source>
</evidence>
<dbReference type="InterPro" id="IPR012885">
    <property type="entry name" value="F-box_Sdz-33"/>
</dbReference>
<evidence type="ECO:0000313" key="2">
    <source>
        <dbReference type="Proteomes" id="UP000095282"/>
    </source>
</evidence>